<evidence type="ECO:0000256" key="1">
    <source>
        <dbReference type="ARBA" id="ARBA00001946"/>
    </source>
</evidence>
<accession>A0ABX2JK60</accession>
<dbReference type="InterPro" id="IPR005845">
    <property type="entry name" value="A-D-PHexomutase_a/b/a-II"/>
</dbReference>
<dbReference type="PANTHER" id="PTHR43771">
    <property type="entry name" value="PHOSPHOMANNOMUTASE"/>
    <property type="match status" value="1"/>
</dbReference>
<dbReference type="InterPro" id="IPR005843">
    <property type="entry name" value="A-D-PHexomutase_C"/>
</dbReference>
<organism evidence="12 13">
    <name type="scientific">Sphingomonas hominis</name>
    <dbReference type="NCBI Taxonomy" id="2741495"/>
    <lineage>
        <taxon>Bacteria</taxon>
        <taxon>Pseudomonadati</taxon>
        <taxon>Pseudomonadota</taxon>
        <taxon>Alphaproteobacteria</taxon>
        <taxon>Sphingomonadales</taxon>
        <taxon>Sphingomonadaceae</taxon>
        <taxon>Sphingomonas</taxon>
    </lineage>
</organism>
<feature type="domain" description="Alpha-D-phosphohexomutase alpha/beta/alpha" evidence="9">
    <location>
        <begin position="10"/>
        <end position="126"/>
    </location>
</feature>
<dbReference type="PRINTS" id="PR00509">
    <property type="entry name" value="PGMPMM"/>
</dbReference>
<comment type="similarity">
    <text evidence="2 7">Belongs to the phosphohexose mutase family.</text>
</comment>
<feature type="domain" description="Alpha-D-phosphohexomutase alpha/beta/alpha" evidence="11">
    <location>
        <begin position="254"/>
        <end position="364"/>
    </location>
</feature>
<evidence type="ECO:0000256" key="6">
    <source>
        <dbReference type="ARBA" id="ARBA00023235"/>
    </source>
</evidence>
<dbReference type="InterPro" id="IPR005846">
    <property type="entry name" value="A-D-PHexomutase_a/b/a-III"/>
</dbReference>
<evidence type="ECO:0000259" key="8">
    <source>
        <dbReference type="Pfam" id="PF00408"/>
    </source>
</evidence>
<sequence>MTHRLHPTILRDYDIRGTVGALLGEADARAVGRSFATRVRRAGGRRVAVGRDGRLSSPMLEAALVDGLVASGVDVVRIGLGPSPMLYYAEATLEVDAGVQVTGSHNPADDNGFKLVLGHDSFFGDDIRDLARLAELGDWETGSGSVTEATVIDDYVGRLFAGYGGGAYRIGWDAGNGAAGPVIEQLTRLLPGEHHLLHTTVDGTFPNHHPDPTIPKNLADLRALVARERLDIGFAFDGDGDRIGAVDARGRIVWGDQILALLAEPLLREAPGACVVADVKSSNALFDRVRALGGRAVMAKSGHSQIKARMRQEGAAIGAELSGHIFFARDYYGFDDAAFAAVRLIRAIHLAGCPLAELVDQLPPTCASPELRIAVPEDRRLHIVDEVLARVHAEGVAIDLTDGLRVSTPDGWWLLRASNTQAAVTLRAEAADEAGLDRLLATIDHHLGLSGVHR</sequence>
<keyword evidence="3" id="KW-0597">Phosphoprotein</keyword>
<evidence type="ECO:0000256" key="7">
    <source>
        <dbReference type="RuleBase" id="RU004326"/>
    </source>
</evidence>
<keyword evidence="13" id="KW-1185">Reference proteome</keyword>
<dbReference type="Pfam" id="PF02879">
    <property type="entry name" value="PGM_PMM_II"/>
    <property type="match status" value="1"/>
</dbReference>
<keyword evidence="5 7" id="KW-0460">Magnesium</keyword>
<dbReference type="InterPro" id="IPR036900">
    <property type="entry name" value="A-D-PHexomutase_C_sf"/>
</dbReference>
<feature type="domain" description="Alpha-D-phosphohexomutase alpha/beta/alpha" evidence="10">
    <location>
        <begin position="168"/>
        <end position="250"/>
    </location>
</feature>
<dbReference type="Pfam" id="PF00408">
    <property type="entry name" value="PGM_PMM_IV"/>
    <property type="match status" value="1"/>
</dbReference>
<evidence type="ECO:0000256" key="4">
    <source>
        <dbReference type="ARBA" id="ARBA00022723"/>
    </source>
</evidence>
<dbReference type="PROSITE" id="PS00710">
    <property type="entry name" value="PGM_PMM"/>
    <property type="match status" value="1"/>
</dbReference>
<evidence type="ECO:0000313" key="13">
    <source>
        <dbReference type="Proteomes" id="UP000621447"/>
    </source>
</evidence>
<gene>
    <name evidence="12" type="ORF">HRV97_11915</name>
</gene>
<comment type="cofactor">
    <cofactor evidence="1">
        <name>Mg(2+)</name>
        <dbReference type="ChEBI" id="CHEBI:18420"/>
    </cofactor>
</comment>
<evidence type="ECO:0000256" key="2">
    <source>
        <dbReference type="ARBA" id="ARBA00010231"/>
    </source>
</evidence>
<dbReference type="NCBIfam" id="NF046027">
    <property type="entry name" value="PhglucPhmanMutPgmG"/>
    <property type="match status" value="1"/>
</dbReference>
<dbReference type="SUPFAM" id="SSF55957">
    <property type="entry name" value="Phosphoglucomutase, C-terminal domain"/>
    <property type="match status" value="1"/>
</dbReference>
<evidence type="ECO:0000259" key="9">
    <source>
        <dbReference type="Pfam" id="PF02878"/>
    </source>
</evidence>
<evidence type="ECO:0000256" key="3">
    <source>
        <dbReference type="ARBA" id="ARBA00022553"/>
    </source>
</evidence>
<dbReference type="Gene3D" id="3.40.120.10">
    <property type="entry name" value="Alpha-D-Glucose-1,6-Bisphosphate, subunit A, domain 3"/>
    <property type="match status" value="3"/>
</dbReference>
<dbReference type="InterPro" id="IPR005844">
    <property type="entry name" value="A-D-PHexomutase_a/b/a-I"/>
</dbReference>
<dbReference type="InterPro" id="IPR016055">
    <property type="entry name" value="A-D-PHexomutase_a/b/a-I/II/III"/>
</dbReference>
<evidence type="ECO:0000259" key="11">
    <source>
        <dbReference type="Pfam" id="PF02880"/>
    </source>
</evidence>
<dbReference type="SUPFAM" id="SSF53738">
    <property type="entry name" value="Phosphoglucomutase, first 3 domains"/>
    <property type="match status" value="3"/>
</dbReference>
<keyword evidence="4 7" id="KW-0479">Metal-binding</keyword>
<evidence type="ECO:0000256" key="5">
    <source>
        <dbReference type="ARBA" id="ARBA00022842"/>
    </source>
</evidence>
<dbReference type="CDD" id="cd03089">
    <property type="entry name" value="PMM_PGM"/>
    <property type="match status" value="1"/>
</dbReference>
<name>A0ABX2JK60_9SPHN</name>
<proteinExistence type="inferred from homology"/>
<evidence type="ECO:0000259" key="10">
    <source>
        <dbReference type="Pfam" id="PF02879"/>
    </source>
</evidence>
<feature type="domain" description="Alpha-D-phosphohexomutase C-terminal" evidence="8">
    <location>
        <begin position="370"/>
        <end position="444"/>
    </location>
</feature>
<dbReference type="RefSeq" id="WP_174194501.1">
    <property type="nucleotide sequence ID" value="NZ_JABULH010000005.1"/>
</dbReference>
<dbReference type="Pfam" id="PF02880">
    <property type="entry name" value="PGM_PMM_III"/>
    <property type="match status" value="1"/>
</dbReference>
<dbReference type="Pfam" id="PF02878">
    <property type="entry name" value="PGM_PMM_I"/>
    <property type="match status" value="1"/>
</dbReference>
<dbReference type="Proteomes" id="UP000621447">
    <property type="component" value="Unassembled WGS sequence"/>
</dbReference>
<dbReference type="EMBL" id="JABULH010000005">
    <property type="protein sequence ID" value="NTS65865.1"/>
    <property type="molecule type" value="Genomic_DNA"/>
</dbReference>
<dbReference type="Gene3D" id="3.30.310.50">
    <property type="entry name" value="Alpha-D-phosphohexomutase, C-terminal domain"/>
    <property type="match status" value="1"/>
</dbReference>
<dbReference type="InterPro" id="IPR016066">
    <property type="entry name" value="A-D-PHexomutase_CS"/>
</dbReference>
<dbReference type="InterPro" id="IPR005841">
    <property type="entry name" value="Alpha-D-phosphohexomutase_SF"/>
</dbReference>
<reference evidence="12 13" key="1">
    <citation type="submission" date="2020-06" db="EMBL/GenBank/DDBJ databases">
        <title>Sphingomonas hominis sp. nov., a member of the Sphingomonas, isolated from the hair of a 22-year-old girl.</title>
        <authorList>
            <person name="Zhang D.-F."/>
            <person name="Cui X.-W."/>
        </authorList>
    </citation>
    <scope>NUCLEOTIDE SEQUENCE [LARGE SCALE GENOMIC DNA]</scope>
    <source>
        <strain evidence="12 13">HHU CXW</strain>
    </source>
</reference>
<dbReference type="PANTHER" id="PTHR43771:SF2">
    <property type="entry name" value="PHOSPHOMANNOMUTASE_PHOSPHOGLUCOMUTASE"/>
    <property type="match status" value="1"/>
</dbReference>
<keyword evidence="6" id="KW-0413">Isomerase</keyword>
<protein>
    <submittedName>
        <fullName evidence="12">Phosphomannomutase/phosphoglucomutase</fullName>
    </submittedName>
</protein>
<comment type="caution">
    <text evidence="12">The sequence shown here is derived from an EMBL/GenBank/DDBJ whole genome shotgun (WGS) entry which is preliminary data.</text>
</comment>
<evidence type="ECO:0000313" key="12">
    <source>
        <dbReference type="EMBL" id="NTS65865.1"/>
    </source>
</evidence>